<proteinExistence type="predicted"/>
<sequence length="95" mass="10198">VKRDRPPEERCPRRFNSGCDEASFASGAPHHTAPDLAVSAPLLSRTPTPVGSLVKDGDYRRGDDDKQGGGSRLVTTRSSGLANRDTLGQLTIAYF</sequence>
<feature type="non-terminal residue" evidence="2">
    <location>
        <position position="1"/>
    </location>
</feature>
<evidence type="ECO:0000256" key="1">
    <source>
        <dbReference type="SAM" id="MobiDB-lite"/>
    </source>
</evidence>
<organism evidence="2 3">
    <name type="scientific">Cirrhinus mrigala</name>
    <name type="common">Mrigala</name>
    <dbReference type="NCBI Taxonomy" id="683832"/>
    <lineage>
        <taxon>Eukaryota</taxon>
        <taxon>Metazoa</taxon>
        <taxon>Chordata</taxon>
        <taxon>Craniata</taxon>
        <taxon>Vertebrata</taxon>
        <taxon>Euteleostomi</taxon>
        <taxon>Actinopterygii</taxon>
        <taxon>Neopterygii</taxon>
        <taxon>Teleostei</taxon>
        <taxon>Ostariophysi</taxon>
        <taxon>Cypriniformes</taxon>
        <taxon>Cyprinidae</taxon>
        <taxon>Labeoninae</taxon>
        <taxon>Labeonini</taxon>
        <taxon>Cirrhinus</taxon>
    </lineage>
</organism>
<dbReference type="EMBL" id="JAMKFB020000267">
    <property type="protein sequence ID" value="KAL0150872.1"/>
    <property type="molecule type" value="Genomic_DNA"/>
</dbReference>
<reference evidence="2 3" key="1">
    <citation type="submission" date="2024-05" db="EMBL/GenBank/DDBJ databases">
        <title>Genome sequencing and assembly of Indian major carp, Cirrhinus mrigala (Hamilton, 1822).</title>
        <authorList>
            <person name="Mohindra V."/>
            <person name="Chowdhury L.M."/>
            <person name="Lal K."/>
            <person name="Jena J.K."/>
        </authorList>
    </citation>
    <scope>NUCLEOTIDE SEQUENCE [LARGE SCALE GENOMIC DNA]</scope>
    <source>
        <strain evidence="2">CM1030</strain>
        <tissue evidence="2">Blood</tissue>
    </source>
</reference>
<evidence type="ECO:0000313" key="2">
    <source>
        <dbReference type="EMBL" id="KAL0150872.1"/>
    </source>
</evidence>
<protein>
    <submittedName>
        <fullName evidence="2">Uncharacterized protein</fullName>
    </submittedName>
</protein>
<accession>A0ABD0MLB7</accession>
<name>A0ABD0MLB7_CIRMR</name>
<comment type="caution">
    <text evidence="2">The sequence shown here is derived from an EMBL/GenBank/DDBJ whole genome shotgun (WGS) entry which is preliminary data.</text>
</comment>
<feature type="region of interest" description="Disordered" evidence="1">
    <location>
        <begin position="39"/>
        <end position="77"/>
    </location>
</feature>
<evidence type="ECO:0000313" key="3">
    <source>
        <dbReference type="Proteomes" id="UP001529510"/>
    </source>
</evidence>
<dbReference type="AlphaFoldDB" id="A0ABD0MLB7"/>
<dbReference type="Proteomes" id="UP001529510">
    <property type="component" value="Unassembled WGS sequence"/>
</dbReference>
<gene>
    <name evidence="2" type="ORF">M9458_053791</name>
</gene>
<feature type="compositionally biased region" description="Basic and acidic residues" evidence="1">
    <location>
        <begin position="55"/>
        <end position="67"/>
    </location>
</feature>
<keyword evidence="3" id="KW-1185">Reference proteome</keyword>